<keyword evidence="7" id="KW-1133">Transmembrane helix</keyword>
<comment type="caution">
    <text evidence="8">The sequence shown here is derived from an EMBL/GenBank/DDBJ whole genome shotgun (WGS) entry which is preliminary data.</text>
</comment>
<keyword evidence="9" id="KW-1185">Reference proteome</keyword>
<dbReference type="PANTHER" id="PTHR23431">
    <property type="entry name" value="DNA-DIRECTED RNA POLYMERASES I, II, AND III SUBUNIT RPABC5 FAMILY MEMBER"/>
    <property type="match status" value="1"/>
</dbReference>
<sequence length="325" mass="37898">MTRQLEILLTEKEEDCKSYRARKKTTRREAYITISMDTGEVPNDWRNATITPIYKKSDKVHPLNYRHVSLTSLVSKPYVCWHQLHSELGVFVSVDLKSSEHAANVAAKAQQAGHHKEELYRSRGTICNWSPRRLHLVRDIKLIERVQHRATRLLPELRNLQYPDRCEALSLLTLEERRRRGDMIQVYNKIFHNIDDVPPSTFFSKSNNNLRGHSLKLARPTHRRTTMRGNWFPISRKCDILFVLATWFSNITLKMIIPVRCFTCGKVIGNKWESYLGLLSAEYTEGDALDALGLKRSRLKTLVCRMMMSLLIFLHQLNIMMSFIS</sequence>
<dbReference type="InterPro" id="IPR000268">
    <property type="entry name" value="RPABC5/Rpb10"/>
</dbReference>
<dbReference type="GO" id="GO:0003677">
    <property type="term" value="F:DNA binding"/>
    <property type="evidence" value="ECO:0007669"/>
    <property type="project" value="InterPro"/>
</dbReference>
<keyword evidence="7" id="KW-0472">Membrane</keyword>
<evidence type="ECO:0000256" key="1">
    <source>
        <dbReference type="ARBA" id="ARBA00020813"/>
    </source>
</evidence>
<protein>
    <recommendedName>
        <fullName evidence="1">DNA-directed RNA polymerases I, II, and III subunit RPABC5</fullName>
    </recommendedName>
</protein>
<dbReference type="PANTHER" id="PTHR23431:SF3">
    <property type="entry name" value="DNA-DIRECTED RNA POLYMERASES I, II, AND III SUBUNIT RPABC5"/>
    <property type="match status" value="1"/>
</dbReference>
<dbReference type="GO" id="GO:0005666">
    <property type="term" value="C:RNA polymerase III complex"/>
    <property type="evidence" value="ECO:0007669"/>
    <property type="project" value="TreeGrafter"/>
</dbReference>
<evidence type="ECO:0000256" key="7">
    <source>
        <dbReference type="SAM" id="Phobius"/>
    </source>
</evidence>
<gene>
    <name evidence="8" type="ORF">Pcinc_034257</name>
</gene>
<comment type="similarity">
    <text evidence="6">Belongs to the archaeal Rpo10/eukaryotic RPB10 RNA polymerase subunit family.</text>
</comment>
<dbReference type="GO" id="GO:0006366">
    <property type="term" value="P:transcription by RNA polymerase II"/>
    <property type="evidence" value="ECO:0007669"/>
    <property type="project" value="TreeGrafter"/>
</dbReference>
<dbReference type="Pfam" id="PF01194">
    <property type="entry name" value="RNA_pol_N"/>
    <property type="match status" value="1"/>
</dbReference>
<evidence type="ECO:0000256" key="4">
    <source>
        <dbReference type="ARBA" id="ARBA00022833"/>
    </source>
</evidence>
<evidence type="ECO:0000256" key="3">
    <source>
        <dbReference type="ARBA" id="ARBA00022723"/>
    </source>
</evidence>
<evidence type="ECO:0000256" key="5">
    <source>
        <dbReference type="ARBA" id="ARBA00023163"/>
    </source>
</evidence>
<keyword evidence="4" id="KW-0862">Zinc</keyword>
<organism evidence="8 9">
    <name type="scientific">Petrolisthes cinctipes</name>
    <name type="common">Flat porcelain crab</name>
    <dbReference type="NCBI Taxonomy" id="88211"/>
    <lineage>
        <taxon>Eukaryota</taxon>
        <taxon>Metazoa</taxon>
        <taxon>Ecdysozoa</taxon>
        <taxon>Arthropoda</taxon>
        <taxon>Crustacea</taxon>
        <taxon>Multicrustacea</taxon>
        <taxon>Malacostraca</taxon>
        <taxon>Eumalacostraca</taxon>
        <taxon>Eucarida</taxon>
        <taxon>Decapoda</taxon>
        <taxon>Pleocyemata</taxon>
        <taxon>Anomura</taxon>
        <taxon>Galatheoidea</taxon>
        <taxon>Porcellanidae</taxon>
        <taxon>Petrolisthes</taxon>
    </lineage>
</organism>
<dbReference type="GO" id="GO:0005665">
    <property type="term" value="C:RNA polymerase II, core complex"/>
    <property type="evidence" value="ECO:0007669"/>
    <property type="project" value="TreeGrafter"/>
</dbReference>
<dbReference type="Gene3D" id="1.10.10.60">
    <property type="entry name" value="Homeodomain-like"/>
    <property type="match status" value="1"/>
</dbReference>
<evidence type="ECO:0000313" key="9">
    <source>
        <dbReference type="Proteomes" id="UP001286313"/>
    </source>
</evidence>
<evidence type="ECO:0000256" key="2">
    <source>
        <dbReference type="ARBA" id="ARBA00022478"/>
    </source>
</evidence>
<keyword evidence="3" id="KW-0479">Metal-binding</keyword>
<dbReference type="GO" id="GO:0042797">
    <property type="term" value="P:tRNA transcription by RNA polymerase III"/>
    <property type="evidence" value="ECO:0007669"/>
    <property type="project" value="TreeGrafter"/>
</dbReference>
<dbReference type="InterPro" id="IPR023580">
    <property type="entry name" value="RNA_pol_su_RPB10"/>
</dbReference>
<dbReference type="InterPro" id="IPR020789">
    <property type="entry name" value="RNA_pol_suN_Zn-BS"/>
</dbReference>
<dbReference type="PROSITE" id="PS01112">
    <property type="entry name" value="RNA_POL_N_8KD"/>
    <property type="match status" value="1"/>
</dbReference>
<dbReference type="SUPFAM" id="SSF46924">
    <property type="entry name" value="RNA polymerase subunit RPB10"/>
    <property type="match status" value="1"/>
</dbReference>
<feature type="transmembrane region" description="Helical" evidence="7">
    <location>
        <begin position="302"/>
        <end position="324"/>
    </location>
</feature>
<evidence type="ECO:0000313" key="8">
    <source>
        <dbReference type="EMBL" id="KAK3859643.1"/>
    </source>
</evidence>
<proteinExistence type="inferred from homology"/>
<accession>A0AAE1JZI8</accession>
<dbReference type="Proteomes" id="UP001286313">
    <property type="component" value="Unassembled WGS sequence"/>
</dbReference>
<reference evidence="8" key="1">
    <citation type="submission" date="2023-10" db="EMBL/GenBank/DDBJ databases">
        <title>Genome assemblies of two species of porcelain crab, Petrolisthes cinctipes and Petrolisthes manimaculis (Anomura: Porcellanidae).</title>
        <authorList>
            <person name="Angst P."/>
        </authorList>
    </citation>
    <scope>NUCLEOTIDE SEQUENCE</scope>
    <source>
        <strain evidence="8">PB745_01</strain>
        <tissue evidence="8">Gill</tissue>
    </source>
</reference>
<evidence type="ECO:0000256" key="6">
    <source>
        <dbReference type="ARBA" id="ARBA00025720"/>
    </source>
</evidence>
<dbReference type="EMBL" id="JAWQEG010004964">
    <property type="protein sequence ID" value="KAK3859643.1"/>
    <property type="molecule type" value="Genomic_DNA"/>
</dbReference>
<dbReference type="GO" id="GO:0005736">
    <property type="term" value="C:RNA polymerase I complex"/>
    <property type="evidence" value="ECO:0007669"/>
    <property type="project" value="TreeGrafter"/>
</dbReference>
<keyword evidence="5" id="KW-0804">Transcription</keyword>
<name>A0AAE1JZI8_PETCI</name>
<keyword evidence="7" id="KW-0812">Transmembrane</keyword>
<dbReference type="AlphaFoldDB" id="A0AAE1JZI8"/>
<dbReference type="GO" id="GO:0003899">
    <property type="term" value="F:DNA-directed RNA polymerase activity"/>
    <property type="evidence" value="ECO:0007669"/>
    <property type="project" value="InterPro"/>
</dbReference>
<dbReference type="GO" id="GO:0008270">
    <property type="term" value="F:zinc ion binding"/>
    <property type="evidence" value="ECO:0007669"/>
    <property type="project" value="InterPro"/>
</dbReference>
<keyword evidence="2" id="KW-0240">DNA-directed RNA polymerase</keyword>
<dbReference type="GO" id="GO:0006360">
    <property type="term" value="P:transcription by RNA polymerase I"/>
    <property type="evidence" value="ECO:0007669"/>
    <property type="project" value="TreeGrafter"/>
</dbReference>